<dbReference type="AlphaFoldDB" id="A0A0F9II38"/>
<sequence>MTKFTIAAKHTRDDIEYTLNNNQIASLRIDIEHLISRNVSSFAMTDGWRYKIEVKDG</sequence>
<dbReference type="EMBL" id="LAZR01012357">
    <property type="protein sequence ID" value="KKM27251.1"/>
    <property type="molecule type" value="Genomic_DNA"/>
</dbReference>
<gene>
    <name evidence="1" type="ORF">LCGC14_1576650</name>
</gene>
<name>A0A0F9II38_9ZZZZ</name>
<organism evidence="1">
    <name type="scientific">marine sediment metagenome</name>
    <dbReference type="NCBI Taxonomy" id="412755"/>
    <lineage>
        <taxon>unclassified sequences</taxon>
        <taxon>metagenomes</taxon>
        <taxon>ecological metagenomes</taxon>
    </lineage>
</organism>
<accession>A0A0F9II38</accession>
<evidence type="ECO:0000313" key="1">
    <source>
        <dbReference type="EMBL" id="KKM27251.1"/>
    </source>
</evidence>
<proteinExistence type="predicted"/>
<protein>
    <submittedName>
        <fullName evidence="1">Uncharacterized protein</fullName>
    </submittedName>
</protein>
<comment type="caution">
    <text evidence="1">The sequence shown here is derived from an EMBL/GenBank/DDBJ whole genome shotgun (WGS) entry which is preliminary data.</text>
</comment>
<reference evidence="1" key="1">
    <citation type="journal article" date="2015" name="Nature">
        <title>Complex archaea that bridge the gap between prokaryotes and eukaryotes.</title>
        <authorList>
            <person name="Spang A."/>
            <person name="Saw J.H."/>
            <person name="Jorgensen S.L."/>
            <person name="Zaremba-Niedzwiedzka K."/>
            <person name="Martijn J."/>
            <person name="Lind A.E."/>
            <person name="van Eijk R."/>
            <person name="Schleper C."/>
            <person name="Guy L."/>
            <person name="Ettema T.J."/>
        </authorList>
    </citation>
    <scope>NUCLEOTIDE SEQUENCE</scope>
</reference>